<keyword evidence="7" id="KW-0863">Zinc-finger</keyword>
<dbReference type="GO" id="GO:0061630">
    <property type="term" value="F:ubiquitin protein ligase activity"/>
    <property type="evidence" value="ECO:0007669"/>
    <property type="project" value="UniProtKB-EC"/>
</dbReference>
<protein>
    <recommendedName>
        <fullName evidence="3">RBR-type E3 ubiquitin transferase</fullName>
        <ecNumber evidence="3">2.3.2.31</ecNumber>
    </recommendedName>
</protein>
<dbReference type="InterPro" id="IPR002867">
    <property type="entry name" value="IBR_dom"/>
</dbReference>
<feature type="domain" description="RING-type" evidence="10">
    <location>
        <begin position="273"/>
        <end position="486"/>
    </location>
</feature>
<evidence type="ECO:0000313" key="12">
    <source>
        <dbReference type="Proteomes" id="UP000256970"/>
    </source>
</evidence>
<evidence type="ECO:0000313" key="11">
    <source>
        <dbReference type="EMBL" id="SZX62140.1"/>
    </source>
</evidence>
<keyword evidence="9" id="KW-0862">Zinc</keyword>
<dbReference type="PANTHER" id="PTHR11685">
    <property type="entry name" value="RBR FAMILY RING FINGER AND IBR DOMAIN-CONTAINING"/>
    <property type="match status" value="1"/>
</dbReference>
<dbReference type="PROSITE" id="PS51873">
    <property type="entry name" value="TRIAD"/>
    <property type="match status" value="1"/>
</dbReference>
<keyword evidence="8" id="KW-0833">Ubl conjugation pathway</keyword>
<reference evidence="11 12" key="1">
    <citation type="submission" date="2016-10" db="EMBL/GenBank/DDBJ databases">
        <authorList>
            <person name="Cai Z."/>
        </authorList>
    </citation>
    <scope>NUCLEOTIDE SEQUENCE [LARGE SCALE GENOMIC DNA]</scope>
</reference>
<evidence type="ECO:0000256" key="5">
    <source>
        <dbReference type="ARBA" id="ARBA00022723"/>
    </source>
</evidence>
<keyword evidence="5" id="KW-0479">Metal-binding</keyword>
<dbReference type="InterPro" id="IPR045840">
    <property type="entry name" value="Ariadne"/>
</dbReference>
<dbReference type="SUPFAM" id="SSF57850">
    <property type="entry name" value="RING/U-box"/>
    <property type="match status" value="3"/>
</dbReference>
<dbReference type="GO" id="GO:0008270">
    <property type="term" value="F:zinc ion binding"/>
    <property type="evidence" value="ECO:0007669"/>
    <property type="project" value="UniProtKB-KW"/>
</dbReference>
<dbReference type="CDD" id="cd22586">
    <property type="entry name" value="Rcat_RBR_ARI1-like"/>
    <property type="match status" value="1"/>
</dbReference>
<dbReference type="InterPro" id="IPR013083">
    <property type="entry name" value="Znf_RING/FYVE/PHD"/>
</dbReference>
<dbReference type="Proteomes" id="UP000256970">
    <property type="component" value="Unassembled WGS sequence"/>
</dbReference>
<sequence>MAAVLGSRRQAFASSTRSSSCAAPRIAAVRTPSRRTSHKVRAIELDFSDPDTQLSMAGLALGLLFGIGAPAWYINRTERDEERLEELRAMNRATYKETGEYMTDEEIAQVRKPKWTDRRSSFGTSVLLHRCLPGNSGAASMGPGSVHMADAEGSEISQDYSDLSSEYSYSSNDETDLGLAEATTTKERPPYRIIDADMLKKVQAEAVSDLETIWSCKKSVAKALLMYYRWDKERLLTDLAEKGPELVYKTAGVAEQANNRAEPGAGSSSSQQEQVTCDVCMCENSCSECSSNGCGHTFCNTCWRGHLAVQIADGQARHISCMAYKCGVVCDDELVLHVMKGEPELLSKYKQSHLESYMEDNERVAFCPSVPWCGHAVEVDSDPFVEPECPCGIAFCFKCGKAPHSPCTCDMWLLWDEKINGDSETRNWLAANTKPCPKCSKPVEKNGGCNLVMCKCGQAFCWLCGGATGTRHTWTQIDNHSCGRYKDEADARINDALRSHKRYMHYFERYKQHLDSLTKEKNNRAKLTSRIAAAEHDGTESRDFSWLVKALDQLRTARQVLSNSYAFAYFFFGGQLYAEEFSEDENRVNQNLFEDSQEMLAGEVERLSGLVERAKELTLDPQLRLDAINSSVNINSRIVKFFELVENDLYGKLQSSSAQIAVYRA</sequence>
<organism evidence="11 12">
    <name type="scientific">Tetradesmus obliquus</name>
    <name type="common">Green alga</name>
    <name type="synonym">Acutodesmus obliquus</name>
    <dbReference type="NCBI Taxonomy" id="3088"/>
    <lineage>
        <taxon>Eukaryota</taxon>
        <taxon>Viridiplantae</taxon>
        <taxon>Chlorophyta</taxon>
        <taxon>core chlorophytes</taxon>
        <taxon>Chlorophyceae</taxon>
        <taxon>CS clade</taxon>
        <taxon>Sphaeropleales</taxon>
        <taxon>Scenedesmaceae</taxon>
        <taxon>Tetradesmus</taxon>
    </lineage>
</organism>
<dbReference type="CDD" id="cd16773">
    <property type="entry name" value="RING-HC_RBR_TRIAD1"/>
    <property type="match status" value="1"/>
</dbReference>
<comment type="catalytic activity">
    <reaction evidence="1">
        <text>[E2 ubiquitin-conjugating enzyme]-S-ubiquitinyl-L-cysteine + [acceptor protein]-L-lysine = [E2 ubiquitin-conjugating enzyme]-L-cysteine + [acceptor protein]-N(6)-ubiquitinyl-L-lysine.</text>
        <dbReference type="EC" id="2.3.2.31"/>
    </reaction>
</comment>
<dbReference type="Pfam" id="PF21235">
    <property type="entry name" value="UBA_ARI1"/>
    <property type="match status" value="1"/>
</dbReference>
<dbReference type="Pfam" id="PF22191">
    <property type="entry name" value="IBR_1"/>
    <property type="match status" value="1"/>
</dbReference>
<accession>A0A383VB24</accession>
<evidence type="ECO:0000259" key="10">
    <source>
        <dbReference type="PROSITE" id="PS51873"/>
    </source>
</evidence>
<evidence type="ECO:0000256" key="2">
    <source>
        <dbReference type="ARBA" id="ARBA00003976"/>
    </source>
</evidence>
<dbReference type="Gene3D" id="3.30.40.10">
    <property type="entry name" value="Zinc/RING finger domain, C3HC4 (zinc finger)"/>
    <property type="match status" value="1"/>
</dbReference>
<evidence type="ECO:0000256" key="6">
    <source>
        <dbReference type="ARBA" id="ARBA00022737"/>
    </source>
</evidence>
<evidence type="ECO:0000256" key="8">
    <source>
        <dbReference type="ARBA" id="ARBA00022786"/>
    </source>
</evidence>
<dbReference type="Pfam" id="PF19422">
    <property type="entry name" value="Ariadne"/>
    <property type="match status" value="1"/>
</dbReference>
<keyword evidence="4" id="KW-0808">Transferase</keyword>
<keyword evidence="12" id="KW-1185">Reference proteome</keyword>
<dbReference type="FunFam" id="3.30.40.10:FF:000019">
    <property type="entry name" value="RBR-type E3 ubiquitin transferase"/>
    <property type="match status" value="1"/>
</dbReference>
<dbReference type="Pfam" id="PF01485">
    <property type="entry name" value="IBR"/>
    <property type="match status" value="1"/>
</dbReference>
<dbReference type="InterPro" id="IPR031127">
    <property type="entry name" value="E3_UB_ligase_RBR"/>
</dbReference>
<proteinExistence type="predicted"/>
<evidence type="ECO:0000256" key="9">
    <source>
        <dbReference type="ARBA" id="ARBA00022833"/>
    </source>
</evidence>
<dbReference type="GO" id="GO:0016567">
    <property type="term" value="P:protein ubiquitination"/>
    <property type="evidence" value="ECO:0007669"/>
    <property type="project" value="InterPro"/>
</dbReference>
<comment type="function">
    <text evidence="2">Might act as an E3 ubiquitin-protein ligase, or as part of E3 complex, which accepts ubiquitin from specific E2 ubiquitin-conjugating enzymes and then transfers it to substrates.</text>
</comment>
<dbReference type="InterPro" id="IPR044066">
    <property type="entry name" value="TRIAD_supradom"/>
</dbReference>
<evidence type="ECO:0000256" key="3">
    <source>
        <dbReference type="ARBA" id="ARBA00012251"/>
    </source>
</evidence>
<dbReference type="SMART" id="SM00647">
    <property type="entry name" value="IBR"/>
    <property type="match status" value="2"/>
</dbReference>
<evidence type="ECO:0000256" key="1">
    <source>
        <dbReference type="ARBA" id="ARBA00001798"/>
    </source>
</evidence>
<dbReference type="EC" id="2.3.2.31" evidence="3"/>
<evidence type="ECO:0000256" key="4">
    <source>
        <dbReference type="ARBA" id="ARBA00022679"/>
    </source>
</evidence>
<dbReference type="InterPro" id="IPR048962">
    <property type="entry name" value="ARIH1-like_UBL"/>
</dbReference>
<dbReference type="EMBL" id="FNXT01000204">
    <property type="protein sequence ID" value="SZX62140.1"/>
    <property type="molecule type" value="Genomic_DNA"/>
</dbReference>
<evidence type="ECO:0000256" key="7">
    <source>
        <dbReference type="ARBA" id="ARBA00022771"/>
    </source>
</evidence>
<name>A0A383VB24_TETOB</name>
<dbReference type="STRING" id="3088.A0A383VB24"/>
<dbReference type="Gene3D" id="1.20.120.1750">
    <property type="match status" value="1"/>
</dbReference>
<dbReference type="CDD" id="cd20346">
    <property type="entry name" value="BRcat_RBR_ANKIB1"/>
    <property type="match status" value="1"/>
</dbReference>
<dbReference type="AlphaFoldDB" id="A0A383VB24"/>
<keyword evidence="6" id="KW-0677">Repeat</keyword>
<gene>
    <name evidence="11" type="ORF">BQ4739_LOCUS2667</name>
</gene>